<feature type="compositionally biased region" description="Low complexity" evidence="1">
    <location>
        <begin position="1"/>
        <end position="14"/>
    </location>
</feature>
<feature type="region of interest" description="Disordered" evidence="1">
    <location>
        <begin position="1"/>
        <end position="68"/>
    </location>
</feature>
<name>A0A6G1DDU2_9ORYZ</name>
<evidence type="ECO:0000313" key="2">
    <source>
        <dbReference type="EMBL" id="KAF0910344.1"/>
    </source>
</evidence>
<dbReference type="Proteomes" id="UP000479710">
    <property type="component" value="Unassembled WGS sequence"/>
</dbReference>
<evidence type="ECO:0000256" key="1">
    <source>
        <dbReference type="SAM" id="MobiDB-lite"/>
    </source>
</evidence>
<protein>
    <submittedName>
        <fullName evidence="2">Uncharacterized protein</fullName>
    </submittedName>
</protein>
<accession>A0A6G1DDU2</accession>
<dbReference type="AlphaFoldDB" id="A0A6G1DDU2"/>
<gene>
    <name evidence="2" type="ORF">E2562_001524</name>
</gene>
<keyword evidence="3" id="KW-1185">Reference proteome</keyword>
<proteinExistence type="predicted"/>
<reference evidence="2 3" key="1">
    <citation type="submission" date="2019-11" db="EMBL/GenBank/DDBJ databases">
        <title>Whole genome sequence of Oryza granulata.</title>
        <authorList>
            <person name="Li W."/>
        </authorList>
    </citation>
    <scope>NUCLEOTIDE SEQUENCE [LARGE SCALE GENOMIC DNA]</scope>
    <source>
        <strain evidence="3">cv. Menghai</strain>
        <tissue evidence="2">Leaf</tissue>
    </source>
</reference>
<organism evidence="2 3">
    <name type="scientific">Oryza meyeriana var. granulata</name>
    <dbReference type="NCBI Taxonomy" id="110450"/>
    <lineage>
        <taxon>Eukaryota</taxon>
        <taxon>Viridiplantae</taxon>
        <taxon>Streptophyta</taxon>
        <taxon>Embryophyta</taxon>
        <taxon>Tracheophyta</taxon>
        <taxon>Spermatophyta</taxon>
        <taxon>Magnoliopsida</taxon>
        <taxon>Liliopsida</taxon>
        <taxon>Poales</taxon>
        <taxon>Poaceae</taxon>
        <taxon>BOP clade</taxon>
        <taxon>Oryzoideae</taxon>
        <taxon>Oryzeae</taxon>
        <taxon>Oryzinae</taxon>
        <taxon>Oryza</taxon>
        <taxon>Oryza meyeriana</taxon>
    </lineage>
</organism>
<comment type="caution">
    <text evidence="2">The sequence shown here is derived from an EMBL/GenBank/DDBJ whole genome shotgun (WGS) entry which is preliminary data.</text>
</comment>
<sequence>MPTSAGTTAPSSAAVERLTPHTGATKEDPATTGEATPASVIIATTEGDTTAPAKVSPTAFADIDEAAR</sequence>
<dbReference type="EMBL" id="SPHZ02000006">
    <property type="protein sequence ID" value="KAF0910344.1"/>
    <property type="molecule type" value="Genomic_DNA"/>
</dbReference>
<evidence type="ECO:0000313" key="3">
    <source>
        <dbReference type="Proteomes" id="UP000479710"/>
    </source>
</evidence>